<dbReference type="SUPFAM" id="SSF159941">
    <property type="entry name" value="MM3350-like"/>
    <property type="match status" value="1"/>
</dbReference>
<dbReference type="Proteomes" id="UP000481033">
    <property type="component" value="Unassembled WGS sequence"/>
</dbReference>
<dbReference type="EMBL" id="QXHD01000004">
    <property type="protein sequence ID" value="NEZ55610.1"/>
    <property type="molecule type" value="Genomic_DNA"/>
</dbReference>
<name>A0A6M0RI62_9CYAN</name>
<dbReference type="AlphaFoldDB" id="A0A6M0RI62"/>
<accession>A0A6M0RI62</accession>
<proteinExistence type="predicted"/>
<dbReference type="InterPro" id="IPR045651">
    <property type="entry name" value="DUF6398"/>
</dbReference>
<feature type="domain" description="DUF6398" evidence="2">
    <location>
        <begin position="21"/>
        <end position="125"/>
    </location>
</feature>
<evidence type="ECO:0000259" key="1">
    <source>
        <dbReference type="Pfam" id="PF07929"/>
    </source>
</evidence>
<dbReference type="InterPro" id="IPR012912">
    <property type="entry name" value="Plasmid_pRiA4b_Orf3-like"/>
</dbReference>
<dbReference type="InterPro" id="IPR024047">
    <property type="entry name" value="MM3350-like_sf"/>
</dbReference>
<keyword evidence="4" id="KW-1185">Reference proteome</keyword>
<gene>
    <name evidence="3" type="ORF">DXZ20_07995</name>
</gene>
<protein>
    <submittedName>
        <fullName evidence="3">Plasmid pRiA4b ORF-3 family protein</fullName>
    </submittedName>
</protein>
<dbReference type="RefSeq" id="WP_163697524.1">
    <property type="nucleotide sequence ID" value="NZ_QXHD01000004.1"/>
</dbReference>
<dbReference type="PANTHER" id="PTHR41878">
    <property type="entry name" value="LEXA REPRESSOR-RELATED"/>
    <property type="match status" value="1"/>
</dbReference>
<evidence type="ECO:0000259" key="2">
    <source>
        <dbReference type="Pfam" id="PF19935"/>
    </source>
</evidence>
<dbReference type="Pfam" id="PF19935">
    <property type="entry name" value="DUF6398"/>
    <property type="match status" value="1"/>
</dbReference>
<reference evidence="3 4" key="1">
    <citation type="journal article" date="2020" name="Microb. Ecol.">
        <title>Ecogenomics of the Marine Benthic Filamentous Cyanobacterium Adonisia.</title>
        <authorList>
            <person name="Walter J.M."/>
            <person name="Coutinho F.H."/>
            <person name="Leomil L."/>
            <person name="Hargreaves P.I."/>
            <person name="Campeao M.E."/>
            <person name="Vieira V.V."/>
            <person name="Silva B.S."/>
            <person name="Fistarol G.O."/>
            <person name="Salomon P.S."/>
            <person name="Sawabe T."/>
            <person name="Mino S."/>
            <person name="Hosokawa M."/>
            <person name="Miyashita H."/>
            <person name="Maruyama F."/>
            <person name="van Verk M.C."/>
            <person name="Dutilh B.E."/>
            <person name="Thompson C.C."/>
            <person name="Thompson F.L."/>
        </authorList>
    </citation>
    <scope>NUCLEOTIDE SEQUENCE [LARGE SCALE GENOMIC DNA]</scope>
    <source>
        <strain evidence="3 4">CCMR0081</strain>
    </source>
</reference>
<feature type="domain" description="Plasmid pRiA4b Orf3-like" evidence="1">
    <location>
        <begin position="214"/>
        <end position="337"/>
    </location>
</feature>
<dbReference type="Gene3D" id="3.10.290.30">
    <property type="entry name" value="MM3350-like"/>
    <property type="match status" value="1"/>
</dbReference>
<dbReference type="PANTHER" id="PTHR41878:SF1">
    <property type="entry name" value="TNPR PROTEIN"/>
    <property type="match status" value="1"/>
</dbReference>
<dbReference type="Pfam" id="PF07929">
    <property type="entry name" value="PRiA4_ORF3"/>
    <property type="match status" value="1"/>
</dbReference>
<organism evidence="3 4">
    <name type="scientific">Adonisia turfae CCMR0081</name>
    <dbReference type="NCBI Taxonomy" id="2292702"/>
    <lineage>
        <taxon>Bacteria</taxon>
        <taxon>Bacillati</taxon>
        <taxon>Cyanobacteriota</taxon>
        <taxon>Adonisia</taxon>
        <taxon>Adonisia turfae</taxon>
    </lineage>
</organism>
<comment type="caution">
    <text evidence="3">The sequence shown here is derived from an EMBL/GenBank/DDBJ whole genome shotgun (WGS) entry which is preliminary data.</text>
</comment>
<evidence type="ECO:0000313" key="4">
    <source>
        <dbReference type="Proteomes" id="UP000481033"/>
    </source>
</evidence>
<evidence type="ECO:0000313" key="3">
    <source>
        <dbReference type="EMBL" id="NEZ55610.1"/>
    </source>
</evidence>
<sequence length="343" mass="38467">MAKVKKSENVPKAMQAKFDSIVTITDEFAKQYLNDEYAQFIRYAVAALCRKRPSPLAKGRDKTWACGITHAIGMVNFLFDPSQDPHISAKELYQAFGVSSSTGQAKSKLVRDILNTHQMDPDWCLSSKLDDNLMAWMISVNGFMVDARSMPRHIQEEAFAKGLIPYLPDSEEEAQVDASMPIHSKTEATKQSDETLFVLYVVIIAGPVTDEFIEENPEISRTIEIKGSHTLKDLHRLLFSAFDREEEHLYEFQLGGRGPNDPNATRYGVPMPGDPSSVNDVAKAKLASLGLSQGDFFGYWFDFGDDWWHQIAVMDIKEKAPKGKYPKVTARVGASPPQYAEFD</sequence>